<feature type="signal peptide" evidence="1">
    <location>
        <begin position="1"/>
        <end position="22"/>
    </location>
</feature>
<dbReference type="Proteomes" id="UP001223743">
    <property type="component" value="Unassembled WGS sequence"/>
</dbReference>
<name>A0ABU0M8B7_9HYPH</name>
<keyword evidence="1" id="KW-0732">Signal</keyword>
<comment type="caution">
    <text evidence="2">The sequence shown here is derived from an EMBL/GenBank/DDBJ whole genome shotgun (WGS) entry which is preliminary data.</text>
</comment>
<feature type="chain" id="PRO_5046982282" evidence="1">
    <location>
        <begin position="23"/>
        <end position="91"/>
    </location>
</feature>
<dbReference type="EMBL" id="JAUSWJ010000001">
    <property type="protein sequence ID" value="MDQ0517209.1"/>
    <property type="molecule type" value="Genomic_DNA"/>
</dbReference>
<keyword evidence="3" id="KW-1185">Reference proteome</keyword>
<organism evidence="2 3">
    <name type="scientific">Kaistia geumhonensis</name>
    <dbReference type="NCBI Taxonomy" id="410839"/>
    <lineage>
        <taxon>Bacteria</taxon>
        <taxon>Pseudomonadati</taxon>
        <taxon>Pseudomonadota</taxon>
        <taxon>Alphaproteobacteria</taxon>
        <taxon>Hyphomicrobiales</taxon>
        <taxon>Kaistiaceae</taxon>
        <taxon>Kaistia</taxon>
    </lineage>
</organism>
<gene>
    <name evidence="2" type="ORF">QO015_002822</name>
</gene>
<proteinExistence type="predicted"/>
<evidence type="ECO:0000256" key="1">
    <source>
        <dbReference type="SAM" id="SignalP"/>
    </source>
</evidence>
<accession>A0ABU0M8B7</accession>
<dbReference type="RefSeq" id="WP_266278620.1">
    <property type="nucleotide sequence ID" value="NZ_JAPKNF010000001.1"/>
</dbReference>
<sequence length="91" mass="9011">MRKFAIAAASIAFLASGAAALAAEQIEGQVASVNPAAGTLTLKSGQSFQFANGTVLYGLMPGDAVGVTANGSQGIGAFNPHPADRDGADFN</sequence>
<protein>
    <submittedName>
        <fullName evidence="2">Opacity protein-like surface antigen</fullName>
    </submittedName>
</protein>
<reference evidence="2 3" key="1">
    <citation type="submission" date="2023-07" db="EMBL/GenBank/DDBJ databases">
        <title>Genomic Encyclopedia of Type Strains, Phase IV (KMG-IV): sequencing the most valuable type-strain genomes for metagenomic binning, comparative biology and taxonomic classification.</title>
        <authorList>
            <person name="Goeker M."/>
        </authorList>
    </citation>
    <scope>NUCLEOTIDE SEQUENCE [LARGE SCALE GENOMIC DNA]</scope>
    <source>
        <strain evidence="2 3">B1-1</strain>
    </source>
</reference>
<evidence type="ECO:0000313" key="3">
    <source>
        <dbReference type="Proteomes" id="UP001223743"/>
    </source>
</evidence>
<evidence type="ECO:0000313" key="2">
    <source>
        <dbReference type="EMBL" id="MDQ0517209.1"/>
    </source>
</evidence>